<accession>A0AB38T5C5</accession>
<evidence type="ECO:0000313" key="1">
    <source>
        <dbReference type="EMBL" id="UTU49859.1"/>
    </source>
</evidence>
<organism evidence="1 2">
    <name type="scientific">Mesorhizobium ciceri</name>
    <dbReference type="NCBI Taxonomy" id="39645"/>
    <lineage>
        <taxon>Bacteria</taxon>
        <taxon>Pseudomonadati</taxon>
        <taxon>Pseudomonadota</taxon>
        <taxon>Alphaproteobacteria</taxon>
        <taxon>Hyphomicrobiales</taxon>
        <taxon>Phyllobacteriaceae</taxon>
        <taxon>Mesorhizobium</taxon>
    </lineage>
</organism>
<dbReference type="RefSeq" id="WP_024503219.1">
    <property type="nucleotide sequence ID" value="NZ_CP088147.1"/>
</dbReference>
<name>A0AB38T5C5_9HYPH</name>
<dbReference type="AlphaFoldDB" id="A0AB38T5C5"/>
<gene>
    <name evidence="1" type="ORF">LRP29_20455</name>
</gene>
<keyword evidence="2" id="KW-1185">Reference proteome</keyword>
<protein>
    <recommendedName>
        <fullName evidence="3">Ribbon-helix-helix protein CopG domain-containing protein</fullName>
    </recommendedName>
</protein>
<evidence type="ECO:0008006" key="3">
    <source>
        <dbReference type="Google" id="ProtNLM"/>
    </source>
</evidence>
<dbReference type="Proteomes" id="UP001060070">
    <property type="component" value="Chromosome"/>
</dbReference>
<evidence type="ECO:0000313" key="2">
    <source>
        <dbReference type="Proteomes" id="UP001060070"/>
    </source>
</evidence>
<reference evidence="1 2" key="1">
    <citation type="journal article" date="2022" name="Microbiol. Resour. Announc.">
        <title>Complete Genome Sequence of Mesorhizobium ciceri Strain R30, a Rhizobium Used as a Commercial Inoculant for Chickpea in Argentina.</title>
        <authorList>
            <person name="Foresto E."/>
            <person name="Revale S."/>
            <person name="Primo E."/>
            <person name="Nievas F."/>
            <person name="Carezzano E."/>
            <person name="Puente M."/>
            <person name="Alzari P."/>
            <person name="Mart M."/>
            <person name="Ben-Assaya M."/>
            <person name="Mornico D."/>
            <person name="Santoro M."/>
            <person name="Mart F."/>
            <person name="Giordano W."/>
            <person name="Bogino P."/>
        </authorList>
    </citation>
    <scope>NUCLEOTIDE SEQUENCE [LARGE SCALE GENOMIC DNA]</scope>
    <source>
        <strain evidence="1 2">R30</strain>
    </source>
</reference>
<sequence>MAKAPRENRIPIMMSDDELKSIDDWRYQNRIATRSDAVRRLAQNALRIDDEIDQIYKQTRSLHETILTRTEVITDTLNPSGETDWQRLGKMALAFNSSLIQDIAKLTLAVNSITEQVHRLRSDGEFIDLSKAADEIKAKAKDRAKMLKMMFKAIDEGGHIDEEDDE</sequence>
<proteinExistence type="predicted"/>
<dbReference type="EMBL" id="CP088147">
    <property type="protein sequence ID" value="UTU49859.1"/>
    <property type="molecule type" value="Genomic_DNA"/>
</dbReference>